<evidence type="ECO:0008006" key="5">
    <source>
        <dbReference type="Google" id="ProtNLM"/>
    </source>
</evidence>
<dbReference type="AlphaFoldDB" id="A0A917S9M3"/>
<gene>
    <name evidence="3" type="ORF">GCM10011575_24770</name>
</gene>
<protein>
    <recommendedName>
        <fullName evidence="5">DUF805 domain-containing protein</fullName>
    </recommendedName>
</protein>
<dbReference type="GO" id="GO:0005886">
    <property type="term" value="C:plasma membrane"/>
    <property type="evidence" value="ECO:0007669"/>
    <property type="project" value="TreeGrafter"/>
</dbReference>
<reference evidence="3" key="1">
    <citation type="journal article" date="2014" name="Int. J. Syst. Evol. Microbiol.">
        <title>Complete genome sequence of Corynebacterium casei LMG S-19264T (=DSM 44701T), isolated from a smear-ripened cheese.</title>
        <authorList>
            <consortium name="US DOE Joint Genome Institute (JGI-PGF)"/>
            <person name="Walter F."/>
            <person name="Albersmeier A."/>
            <person name="Kalinowski J."/>
            <person name="Ruckert C."/>
        </authorList>
    </citation>
    <scope>NUCLEOTIDE SEQUENCE</scope>
    <source>
        <strain evidence="3">CGMCC 4.7306</strain>
    </source>
</reference>
<feature type="transmembrane region" description="Helical" evidence="2">
    <location>
        <begin position="118"/>
        <end position="139"/>
    </location>
</feature>
<dbReference type="RefSeq" id="WP_188895652.1">
    <property type="nucleotide sequence ID" value="NZ_BMMZ01000005.1"/>
</dbReference>
<dbReference type="InterPro" id="IPR008523">
    <property type="entry name" value="DUF805"/>
</dbReference>
<keyword evidence="2" id="KW-0472">Membrane</keyword>
<feature type="compositionally biased region" description="Low complexity" evidence="1">
    <location>
        <begin position="9"/>
        <end position="60"/>
    </location>
</feature>
<keyword evidence="4" id="KW-1185">Reference proteome</keyword>
<dbReference type="Pfam" id="PF05656">
    <property type="entry name" value="DUF805"/>
    <property type="match status" value="1"/>
</dbReference>
<sequence length="245" mass="26679">MSNQGYGGPQDPYGQQNPYGQQDPNQPNQQPGQQQPGHQSGGYQQPGDQQSGWQQSGGYQPAPPVGPGQMPYGQSSFKPVGDPGTLDLPWYGIGFGQAIKRAFQKYVRFDGRASRSEFWWFYLFNALVGFVLSIPSEIVNISQSVSAASNGTTPHLGTVYLAQIPVYIWTLAVLLPTLGITWRRLHDTNRSGAWWFLNFACGIGGIVPLIMCIMDSNPEGQRFDRVQNAGGYGQAPGGYPGGPSY</sequence>
<keyword evidence="2" id="KW-0812">Transmembrane</keyword>
<evidence type="ECO:0000256" key="2">
    <source>
        <dbReference type="SAM" id="Phobius"/>
    </source>
</evidence>
<organism evidence="3 4">
    <name type="scientific">Microlunatus endophyticus</name>
    <dbReference type="NCBI Taxonomy" id="1716077"/>
    <lineage>
        <taxon>Bacteria</taxon>
        <taxon>Bacillati</taxon>
        <taxon>Actinomycetota</taxon>
        <taxon>Actinomycetes</taxon>
        <taxon>Propionibacteriales</taxon>
        <taxon>Propionibacteriaceae</taxon>
        <taxon>Microlunatus</taxon>
    </lineage>
</organism>
<keyword evidence="2" id="KW-1133">Transmembrane helix</keyword>
<dbReference type="Proteomes" id="UP000613840">
    <property type="component" value="Unassembled WGS sequence"/>
</dbReference>
<comment type="caution">
    <text evidence="3">The sequence shown here is derived from an EMBL/GenBank/DDBJ whole genome shotgun (WGS) entry which is preliminary data.</text>
</comment>
<feature type="transmembrane region" description="Helical" evidence="2">
    <location>
        <begin position="192"/>
        <end position="211"/>
    </location>
</feature>
<name>A0A917S9M3_9ACTN</name>
<evidence type="ECO:0000313" key="3">
    <source>
        <dbReference type="EMBL" id="GGL65427.1"/>
    </source>
</evidence>
<reference evidence="3" key="2">
    <citation type="submission" date="2020-09" db="EMBL/GenBank/DDBJ databases">
        <authorList>
            <person name="Sun Q."/>
            <person name="Zhou Y."/>
        </authorList>
    </citation>
    <scope>NUCLEOTIDE SEQUENCE</scope>
    <source>
        <strain evidence="3">CGMCC 4.7306</strain>
    </source>
</reference>
<proteinExistence type="predicted"/>
<feature type="transmembrane region" description="Helical" evidence="2">
    <location>
        <begin position="159"/>
        <end position="180"/>
    </location>
</feature>
<dbReference type="PANTHER" id="PTHR34980">
    <property type="entry name" value="INNER MEMBRANE PROTEIN-RELATED-RELATED"/>
    <property type="match status" value="1"/>
</dbReference>
<dbReference type="PANTHER" id="PTHR34980:SF2">
    <property type="entry name" value="INNER MEMBRANE PROTEIN YHAH-RELATED"/>
    <property type="match status" value="1"/>
</dbReference>
<evidence type="ECO:0000256" key="1">
    <source>
        <dbReference type="SAM" id="MobiDB-lite"/>
    </source>
</evidence>
<dbReference type="EMBL" id="BMMZ01000005">
    <property type="protein sequence ID" value="GGL65427.1"/>
    <property type="molecule type" value="Genomic_DNA"/>
</dbReference>
<accession>A0A917S9M3</accession>
<evidence type="ECO:0000313" key="4">
    <source>
        <dbReference type="Proteomes" id="UP000613840"/>
    </source>
</evidence>
<feature type="region of interest" description="Disordered" evidence="1">
    <location>
        <begin position="1"/>
        <end position="78"/>
    </location>
</feature>